<evidence type="ECO:0000256" key="2">
    <source>
        <dbReference type="SAM" id="MobiDB-lite"/>
    </source>
</evidence>
<feature type="compositionally biased region" description="Low complexity" evidence="2">
    <location>
        <begin position="32"/>
        <end position="45"/>
    </location>
</feature>
<feature type="compositionally biased region" description="Polar residues" evidence="2">
    <location>
        <begin position="963"/>
        <end position="974"/>
    </location>
</feature>
<dbReference type="Pfam" id="PF03914">
    <property type="entry name" value="CBF"/>
    <property type="match status" value="1"/>
</dbReference>
<sequence>MSRSKEGGKGLAKELKIPGMSLDLSGLKAKISSKLAGNKNSGNKKSNGKRKGSQNAEQPAKENSEIKETLRREALELGASEQDLKLVEGLSDNDDLSAQEFGEDEGSAEVDKAFQDDLQKMLKGMGFSSMKDAGIIADEEVEVEQQEEEEPEAEEAEEAEEAKQEEKEEPDLLSSGEEDSNQDSEPENEQQEKKKDLGMITETHFVTSDKLIVPADVAWHQVPLDPVLSEPNEPLKPEQIEKLYERAKLALETDNSTYYEEFTKNSSQRKFMSQILSEGTLNDKISAITLLIQESPLHNTKSIDTMLGFCSKKSRNSALQALNAIKDLLLNGLLPDRKLKYFKQQNLSNMLNKRTLAVLYFEDYLKKTFFKILEIMEKLSHDPIIHVRMQVLTHIFDLLTAKPEQEFNLLRLGCNKLGDIDNKVSSKACFKLLSLEQAHPNMKSVIVDAVVDIALKPNADYHTTYYSVLTLNQTIFKKSETDLANKLVKTYFTLFEKFLIQTDVNNKDHQDEAAKTDKSYEQRRKKNFKKGKKGGRSVKNEKTAEDVIEETNAKLFSAILTGLNRAFPFANMSSKVYEAHLDTLFKITHSCNFNTSIQALVLIRQVVTKAELNPDRYYRTLYESLLDPQLANSSKHGLYLNLLYKSIKEDSNIARVDAMVKRLMHVCFNWLNASAVAGMLYLVVQLSKHIPQIRNLLINTPLDHEYASDNDSSSAPTSEPVQYDPRKRDPRFANAEKSSLWEINQFISHYHPTVQAYAEGILSNKELAKPDLGLYTLSHFLDRFVYRNAKQKPVTRGSSIMQPLSGAHTGSLLLRTSDTNHSVDNLPANSIDWLSKKISEIKPDERFFHQYFSTKDVSIRKRSAASGDADADSDMNEDDVWEALVKSKPDVEGEDTDSELNFDDEDFSSMDDDEIQGFSSADDDDNEGLNGQKSQAADSADENDDDINFLLLSDDESTEPRSENQAIETHSPSAIASLKRSKDNNNQEPASAPNNKRRKRTVLGSLPTFADQADYAKYLSDSE</sequence>
<dbReference type="GeneID" id="28721872"/>
<feature type="region of interest" description="Disordered" evidence="2">
    <location>
        <begin position="706"/>
        <end position="729"/>
    </location>
</feature>
<gene>
    <name evidence="4" type="ORF">AW171_hschr2230</name>
</gene>
<feature type="region of interest" description="Disordered" evidence="2">
    <location>
        <begin position="131"/>
        <end position="198"/>
    </location>
</feature>
<dbReference type="AlphaFoldDB" id="A0A109UWC0"/>
<feature type="region of interest" description="Disordered" evidence="2">
    <location>
        <begin position="510"/>
        <end position="541"/>
    </location>
</feature>
<evidence type="ECO:0000256" key="1">
    <source>
        <dbReference type="ARBA" id="ARBA00007797"/>
    </source>
</evidence>
<accession>A0A109UWC0</accession>
<dbReference type="PANTHER" id="PTHR12048">
    <property type="entry name" value="CCAAT-BINDING FACTOR-RELATED"/>
    <property type="match status" value="1"/>
</dbReference>
<reference evidence="4 5" key="1">
    <citation type="submission" date="2016-01" db="EMBL/GenBank/DDBJ databases">
        <title>Genome sequence of the yeast Holleya sinecauda.</title>
        <authorList>
            <person name="Dietrich F.S."/>
        </authorList>
    </citation>
    <scope>NUCLEOTIDE SEQUENCE [LARGE SCALE GENOMIC DNA]</scope>
    <source>
        <strain evidence="4 5">ATCC 58844</strain>
    </source>
</reference>
<feature type="compositionally biased region" description="Acidic residues" evidence="2">
    <location>
        <begin position="137"/>
        <end position="160"/>
    </location>
</feature>
<proteinExistence type="inferred from homology"/>
<feature type="compositionally biased region" description="Acidic residues" evidence="2">
    <location>
        <begin position="892"/>
        <end position="927"/>
    </location>
</feature>
<feature type="compositionally biased region" description="Basic residues" evidence="2">
    <location>
        <begin position="523"/>
        <end position="536"/>
    </location>
</feature>
<dbReference type="InterPro" id="IPR016024">
    <property type="entry name" value="ARM-type_fold"/>
</dbReference>
<dbReference type="Proteomes" id="UP000243052">
    <property type="component" value="Chromosome ii"/>
</dbReference>
<organism evidence="4 5">
    <name type="scientific">Eremothecium sinecaudum</name>
    <dbReference type="NCBI Taxonomy" id="45286"/>
    <lineage>
        <taxon>Eukaryota</taxon>
        <taxon>Fungi</taxon>
        <taxon>Dikarya</taxon>
        <taxon>Ascomycota</taxon>
        <taxon>Saccharomycotina</taxon>
        <taxon>Saccharomycetes</taxon>
        <taxon>Saccharomycetales</taxon>
        <taxon>Saccharomycetaceae</taxon>
        <taxon>Eremothecium</taxon>
    </lineage>
</organism>
<feature type="compositionally biased region" description="Polar residues" evidence="2">
    <location>
        <begin position="709"/>
        <end position="720"/>
    </location>
</feature>
<dbReference type="SUPFAM" id="SSF48371">
    <property type="entry name" value="ARM repeat"/>
    <property type="match status" value="1"/>
</dbReference>
<keyword evidence="5" id="KW-1185">Reference proteome</keyword>
<dbReference type="InterPro" id="IPR005612">
    <property type="entry name" value="CCAAT-binding_factor"/>
</dbReference>
<feature type="compositionally biased region" description="Acidic residues" evidence="2">
    <location>
        <begin position="939"/>
        <end position="957"/>
    </location>
</feature>
<dbReference type="EMBL" id="CP014242">
    <property type="protein sequence ID" value="AMD18714.1"/>
    <property type="molecule type" value="Genomic_DNA"/>
</dbReference>
<comment type="similarity">
    <text evidence="1">Belongs to the CBF/MAK21 family.</text>
</comment>
<dbReference type="InterPro" id="IPR040155">
    <property type="entry name" value="CEBPZ/Mak21-like"/>
</dbReference>
<name>A0A109UWC0_9SACH</name>
<feature type="compositionally biased region" description="Basic and acidic residues" evidence="2">
    <location>
        <begin position="510"/>
        <end position="522"/>
    </location>
</feature>
<dbReference type="RefSeq" id="XP_017985710.1">
    <property type="nucleotide sequence ID" value="XM_018130194.1"/>
</dbReference>
<evidence type="ECO:0000313" key="5">
    <source>
        <dbReference type="Proteomes" id="UP000243052"/>
    </source>
</evidence>
<dbReference type="GO" id="GO:0005634">
    <property type="term" value="C:nucleus"/>
    <property type="evidence" value="ECO:0007669"/>
    <property type="project" value="TreeGrafter"/>
</dbReference>
<feature type="domain" description="CCAAT-binding factor" evidence="3">
    <location>
        <begin position="596"/>
        <end position="758"/>
    </location>
</feature>
<dbReference type="STRING" id="45286.A0A109UWC0"/>
<dbReference type="PANTHER" id="PTHR12048:SF0">
    <property type="entry name" value="CCAAT_ENHANCER-BINDING PROTEIN ZETA"/>
    <property type="match status" value="1"/>
</dbReference>
<feature type="region of interest" description="Disordered" evidence="2">
    <location>
        <begin position="886"/>
        <end position="1007"/>
    </location>
</feature>
<feature type="compositionally biased region" description="Acidic residues" evidence="2">
    <location>
        <begin position="91"/>
        <end position="108"/>
    </location>
</feature>
<protein>
    <submittedName>
        <fullName evidence="4">HBL188Wp</fullName>
    </submittedName>
</protein>
<feature type="compositionally biased region" description="Basic and acidic residues" evidence="2">
    <location>
        <begin position="59"/>
        <end position="75"/>
    </location>
</feature>
<evidence type="ECO:0000259" key="3">
    <source>
        <dbReference type="Pfam" id="PF03914"/>
    </source>
</evidence>
<feature type="region of interest" description="Disordered" evidence="2">
    <location>
        <begin position="31"/>
        <end position="113"/>
    </location>
</feature>
<evidence type="ECO:0000313" key="4">
    <source>
        <dbReference type="EMBL" id="AMD18714.1"/>
    </source>
</evidence>
<dbReference type="OrthoDB" id="28947at2759"/>
<feature type="compositionally biased region" description="Acidic residues" evidence="2">
    <location>
        <begin position="167"/>
        <end position="189"/>
    </location>
</feature>